<sequence length="183" mass="20775">MGLEPVINDIMDASNKEVNRINSEADREVARILDEARQTAKKLRGDRLVKVEEDIENLRKQELSSAKLDVKRIILNVKKEMPDEVYDKALNSLSQLPPSKNEEYLKTILKGEEKNGTKVYSNKDSETLVKKLTSLEYAGNIDCIGGVIIENEDGTVRLDYTYESILKEVNERSLKEISDILFG</sequence>
<evidence type="ECO:0000256" key="5">
    <source>
        <dbReference type="ARBA" id="ARBA00023065"/>
    </source>
</evidence>
<dbReference type="EMBL" id="CP002101">
    <property type="protein sequence ID" value="AEH61321.1"/>
    <property type="molecule type" value="Genomic_DNA"/>
</dbReference>
<dbReference type="AlphaFoldDB" id="F7XP29"/>
<protein>
    <recommendedName>
        <fullName evidence="8">A-type ATP synthase subunit E</fullName>
    </recommendedName>
</protein>
<dbReference type="HOGENOM" id="CLU_120786_0_0_2"/>
<evidence type="ECO:0000256" key="4">
    <source>
        <dbReference type="ARBA" id="ARBA00022781"/>
    </source>
</evidence>
<dbReference type="GO" id="GO:0042777">
    <property type="term" value="P:proton motive force-driven plasma membrane ATP synthesis"/>
    <property type="evidence" value="ECO:0007669"/>
    <property type="project" value="UniProtKB-UniRule"/>
</dbReference>
<dbReference type="InterPro" id="IPR038495">
    <property type="entry name" value="ATPase_E_C"/>
</dbReference>
<reference evidence="9 10" key="1">
    <citation type="submission" date="2010-07" db="EMBL/GenBank/DDBJ databases">
        <title>The complete genome of Methanosalsum zhilinae DSM 4017.</title>
        <authorList>
            <consortium name="US DOE Joint Genome Institute (JGI-PGF)"/>
            <person name="Lucas S."/>
            <person name="Copeland A."/>
            <person name="Lapidus A."/>
            <person name="Glavina del Rio T."/>
            <person name="Dalin E."/>
            <person name="Tice H."/>
            <person name="Bruce D."/>
            <person name="Goodwin L."/>
            <person name="Pitluck S."/>
            <person name="Kyrpides N."/>
            <person name="Mavromatis K."/>
            <person name="Ovchinnikova G."/>
            <person name="Daligault H."/>
            <person name="Detter J.C."/>
            <person name="Han C."/>
            <person name="Tapia R."/>
            <person name="Larimer F."/>
            <person name="Land M."/>
            <person name="Hauser L."/>
            <person name="Markowitz V."/>
            <person name="Cheng J.-F."/>
            <person name="Hugenholtz P."/>
            <person name="Woyke T."/>
            <person name="Wu D."/>
            <person name="Spring S."/>
            <person name="Schueler E."/>
            <person name="Brambilla E."/>
            <person name="Klenk H.-P."/>
            <person name="Eisen J.A."/>
        </authorList>
    </citation>
    <scope>NUCLEOTIDE SEQUENCE [LARGE SCALE GENOMIC DNA]</scope>
    <source>
        <strain evidence="10">DSM 4017 / NBRC 107636 / OCM 62 / WeN5</strain>
    </source>
</reference>
<accession>F7XP29</accession>
<comment type="function">
    <text evidence="8">Component of the A-type ATP synthase that produces ATP from ADP in the presence of a proton gradient across the membrane.</text>
</comment>
<dbReference type="InterPro" id="IPR002842">
    <property type="entry name" value="ATPase_V1_Esu"/>
</dbReference>
<organism evidence="9 10">
    <name type="scientific">Methanosalsum zhilinae (strain DSM 4017 / NBRC 107636 / OCM 62 / WeN5)</name>
    <name type="common">Methanohalophilus zhilinae</name>
    <dbReference type="NCBI Taxonomy" id="679901"/>
    <lineage>
        <taxon>Archaea</taxon>
        <taxon>Methanobacteriati</taxon>
        <taxon>Methanobacteriota</taxon>
        <taxon>Stenosarchaea group</taxon>
        <taxon>Methanomicrobia</taxon>
        <taxon>Methanosarcinales</taxon>
        <taxon>Methanosarcinaceae</taxon>
        <taxon>Methanosalsum</taxon>
    </lineage>
</organism>
<comment type="subcellular location">
    <subcellularLocation>
        <location evidence="8">Cell membrane</location>
        <topology evidence="8">Peripheral membrane protein</topology>
    </subcellularLocation>
</comment>
<comment type="subunit">
    <text evidence="8">Has multiple subunits with at least A(3), B(3), C, D, E, F, H, I and proteolipid K(x).</text>
</comment>
<dbReference type="NCBIfam" id="NF002629">
    <property type="entry name" value="PRK02292.1"/>
    <property type="match status" value="1"/>
</dbReference>
<proteinExistence type="inferred from homology"/>
<keyword evidence="5 8" id="KW-0406">Ion transport</keyword>
<evidence type="ECO:0000313" key="10">
    <source>
        <dbReference type="Proteomes" id="UP000006622"/>
    </source>
</evidence>
<dbReference type="Proteomes" id="UP000006622">
    <property type="component" value="Chromosome"/>
</dbReference>
<dbReference type="OrthoDB" id="4691at2157"/>
<keyword evidence="6 8" id="KW-0472">Membrane</keyword>
<dbReference type="GO" id="GO:0046961">
    <property type="term" value="F:proton-transporting ATPase activity, rotational mechanism"/>
    <property type="evidence" value="ECO:0007669"/>
    <property type="project" value="InterPro"/>
</dbReference>
<dbReference type="GeneID" id="10823119"/>
<dbReference type="GO" id="GO:0046933">
    <property type="term" value="F:proton-transporting ATP synthase activity, rotational mechanism"/>
    <property type="evidence" value="ECO:0007669"/>
    <property type="project" value="UniProtKB-UniRule"/>
</dbReference>
<dbReference type="RefSeq" id="WP_013898758.1">
    <property type="nucleotide sequence ID" value="NC_015676.1"/>
</dbReference>
<evidence type="ECO:0000256" key="2">
    <source>
        <dbReference type="ARBA" id="ARBA00022448"/>
    </source>
</evidence>
<evidence type="ECO:0000256" key="8">
    <source>
        <dbReference type="HAMAP-Rule" id="MF_00311"/>
    </source>
</evidence>
<keyword evidence="3 8" id="KW-1003">Cell membrane</keyword>
<dbReference type="KEGG" id="mzh:Mzhil_1482"/>
<keyword evidence="4 8" id="KW-0375">Hydrogen ion transport</keyword>
<dbReference type="GO" id="GO:0033178">
    <property type="term" value="C:proton-transporting two-sector ATPase complex, catalytic domain"/>
    <property type="evidence" value="ECO:0007669"/>
    <property type="project" value="InterPro"/>
</dbReference>
<evidence type="ECO:0000313" key="9">
    <source>
        <dbReference type="EMBL" id="AEH61321.1"/>
    </source>
</evidence>
<dbReference type="STRING" id="679901.Mzhil_1482"/>
<dbReference type="HAMAP" id="MF_00311">
    <property type="entry name" value="ATP_synth_E_arch"/>
    <property type="match status" value="1"/>
</dbReference>
<evidence type="ECO:0000256" key="6">
    <source>
        <dbReference type="ARBA" id="ARBA00023136"/>
    </source>
</evidence>
<gene>
    <name evidence="8" type="primary">atpE</name>
    <name evidence="9" type="ordered locus">Mzhil_1482</name>
</gene>
<dbReference type="Gene3D" id="3.30.2320.30">
    <property type="entry name" value="ATP synthase, E subunit, C-terminal"/>
    <property type="match status" value="1"/>
</dbReference>
<dbReference type="SUPFAM" id="SSF160527">
    <property type="entry name" value="V-type ATPase subunit E-like"/>
    <property type="match status" value="1"/>
</dbReference>
<evidence type="ECO:0000256" key="7">
    <source>
        <dbReference type="ARBA" id="ARBA00023310"/>
    </source>
</evidence>
<evidence type="ECO:0000256" key="1">
    <source>
        <dbReference type="ARBA" id="ARBA00005901"/>
    </source>
</evidence>
<dbReference type="Pfam" id="PF01991">
    <property type="entry name" value="vATP-synt_E"/>
    <property type="match status" value="1"/>
</dbReference>
<keyword evidence="10" id="KW-1185">Reference proteome</keyword>
<name>F7XP29_METZD</name>
<dbReference type="GO" id="GO:0005886">
    <property type="term" value="C:plasma membrane"/>
    <property type="evidence" value="ECO:0007669"/>
    <property type="project" value="UniProtKB-SubCell"/>
</dbReference>
<evidence type="ECO:0000256" key="3">
    <source>
        <dbReference type="ARBA" id="ARBA00022475"/>
    </source>
</evidence>
<dbReference type="GO" id="GO:0005524">
    <property type="term" value="F:ATP binding"/>
    <property type="evidence" value="ECO:0007669"/>
    <property type="project" value="UniProtKB-UniRule"/>
</dbReference>
<keyword evidence="2 8" id="KW-0813">Transport</keyword>
<comment type="similarity">
    <text evidence="1 8">Belongs to the V-ATPase E subunit family.</text>
</comment>
<dbReference type="Gene3D" id="1.20.5.620">
    <property type="entry name" value="F1F0 ATP synthase subunit B, membrane domain"/>
    <property type="match status" value="1"/>
</dbReference>
<keyword evidence="7 8" id="KW-0066">ATP synthesis</keyword>